<dbReference type="EC" id="2.7.7.65" evidence="1"/>
<dbReference type="InterPro" id="IPR043128">
    <property type="entry name" value="Rev_trsase/Diguanyl_cyclase"/>
</dbReference>
<dbReference type="SMART" id="SM00267">
    <property type="entry name" value="GGDEF"/>
    <property type="match status" value="1"/>
</dbReference>
<dbReference type="EMBL" id="CP121689">
    <property type="protein sequence ID" value="WZL76253.1"/>
    <property type="molecule type" value="Genomic_DNA"/>
</dbReference>
<evidence type="ECO:0000313" key="5">
    <source>
        <dbReference type="EMBL" id="WZL76253.1"/>
    </source>
</evidence>
<dbReference type="InterPro" id="IPR000160">
    <property type="entry name" value="GGDEF_dom"/>
</dbReference>
<feature type="transmembrane region" description="Helical" evidence="3">
    <location>
        <begin position="91"/>
        <end position="111"/>
    </location>
</feature>
<protein>
    <recommendedName>
        <fullName evidence="1">diguanylate cyclase</fullName>
        <ecNumber evidence="1">2.7.7.65</ecNumber>
    </recommendedName>
</protein>
<dbReference type="GO" id="GO:0052621">
    <property type="term" value="F:diguanylate cyclase activity"/>
    <property type="evidence" value="ECO:0007669"/>
    <property type="project" value="UniProtKB-EC"/>
</dbReference>
<dbReference type="PANTHER" id="PTHR45138">
    <property type="entry name" value="REGULATORY COMPONENTS OF SENSORY TRANSDUCTION SYSTEM"/>
    <property type="match status" value="1"/>
</dbReference>
<dbReference type="Pfam" id="PF00990">
    <property type="entry name" value="GGDEF"/>
    <property type="match status" value="1"/>
</dbReference>
<feature type="transmembrane region" description="Helical" evidence="3">
    <location>
        <begin position="62"/>
        <end position="79"/>
    </location>
</feature>
<name>A0ABZ2YB65_9BACT</name>
<keyword evidence="3" id="KW-0472">Membrane</keyword>
<dbReference type="PROSITE" id="PS50887">
    <property type="entry name" value="GGDEF"/>
    <property type="match status" value="1"/>
</dbReference>
<comment type="catalytic activity">
    <reaction evidence="2">
        <text>2 GTP = 3',3'-c-di-GMP + 2 diphosphate</text>
        <dbReference type="Rhea" id="RHEA:24898"/>
        <dbReference type="ChEBI" id="CHEBI:33019"/>
        <dbReference type="ChEBI" id="CHEBI:37565"/>
        <dbReference type="ChEBI" id="CHEBI:58805"/>
        <dbReference type="EC" id="2.7.7.65"/>
    </reaction>
</comment>
<dbReference type="NCBIfam" id="TIGR00254">
    <property type="entry name" value="GGDEF"/>
    <property type="match status" value="1"/>
</dbReference>
<sequence length="278" mass="32902">MLSKKLWWWSFLILVGLVVTWLVAFPVKPPPDWDVEDIVMEASIWGAVFFSFLIFPRRWRLLLFWGWFIFLFANTMDLLDEFTSEPGFFDTVLEGFLWLAGWVMIALSFRWENLTLEREKEIDPLTGLLNRYFLERKFPDLFRKFVDHQSTVTFILADLDGLKEINDRFSHQAGDLILKGLGQIFKESVRKKDYVLRIGGDEFLLILPETGQREAEEVTKRIREKLKVWNDTLPFPVDCSFGVYIFNPLYGVTSLEEALYEADQRMYQEKRNKKKSLL</sequence>
<keyword evidence="6" id="KW-1185">Reference proteome</keyword>
<dbReference type="InterPro" id="IPR029787">
    <property type="entry name" value="Nucleotide_cyclase"/>
</dbReference>
<evidence type="ECO:0000256" key="3">
    <source>
        <dbReference type="SAM" id="Phobius"/>
    </source>
</evidence>
<evidence type="ECO:0000256" key="2">
    <source>
        <dbReference type="ARBA" id="ARBA00034247"/>
    </source>
</evidence>
<accession>A0ABZ2YB65</accession>
<proteinExistence type="predicted"/>
<dbReference type="RefSeq" id="WP_369018411.1">
    <property type="nucleotide sequence ID" value="NZ_CP121689.1"/>
</dbReference>
<feature type="transmembrane region" description="Helical" evidence="3">
    <location>
        <begin position="38"/>
        <end position="55"/>
    </location>
</feature>
<dbReference type="SUPFAM" id="SSF55073">
    <property type="entry name" value="Nucleotide cyclase"/>
    <property type="match status" value="1"/>
</dbReference>
<evidence type="ECO:0000256" key="1">
    <source>
        <dbReference type="ARBA" id="ARBA00012528"/>
    </source>
</evidence>
<dbReference type="Proteomes" id="UP001461341">
    <property type="component" value="Chromosome"/>
</dbReference>
<dbReference type="PANTHER" id="PTHR45138:SF9">
    <property type="entry name" value="DIGUANYLATE CYCLASE DGCM-RELATED"/>
    <property type="match status" value="1"/>
</dbReference>
<feature type="transmembrane region" description="Helical" evidence="3">
    <location>
        <begin position="7"/>
        <end position="26"/>
    </location>
</feature>
<organism evidence="5 6">
    <name type="scientific">Thermatribacter velox</name>
    <dbReference type="NCBI Taxonomy" id="3039681"/>
    <lineage>
        <taxon>Bacteria</taxon>
        <taxon>Pseudomonadati</taxon>
        <taxon>Atribacterota</taxon>
        <taxon>Atribacteria</taxon>
        <taxon>Atribacterales</taxon>
        <taxon>Thermatribacteraceae</taxon>
        <taxon>Thermatribacter</taxon>
    </lineage>
</organism>
<gene>
    <name evidence="5" type="ORF">QBE54_00545</name>
</gene>
<reference evidence="5 6" key="1">
    <citation type="submission" date="2023-03" db="EMBL/GenBank/DDBJ databases">
        <title>Novel Species.</title>
        <authorList>
            <person name="Ma S."/>
        </authorList>
    </citation>
    <scope>NUCLEOTIDE SEQUENCE [LARGE SCALE GENOMIC DNA]</scope>
    <source>
        <strain evidence="5 6">B11</strain>
    </source>
</reference>
<evidence type="ECO:0000313" key="6">
    <source>
        <dbReference type="Proteomes" id="UP001461341"/>
    </source>
</evidence>
<keyword evidence="3" id="KW-1133">Transmembrane helix</keyword>
<dbReference type="InterPro" id="IPR050469">
    <property type="entry name" value="Diguanylate_Cyclase"/>
</dbReference>
<keyword evidence="5" id="KW-0548">Nucleotidyltransferase</keyword>
<dbReference type="CDD" id="cd01949">
    <property type="entry name" value="GGDEF"/>
    <property type="match status" value="1"/>
</dbReference>
<evidence type="ECO:0000259" key="4">
    <source>
        <dbReference type="PROSITE" id="PS50887"/>
    </source>
</evidence>
<keyword evidence="3" id="KW-0812">Transmembrane</keyword>
<dbReference type="Gene3D" id="3.30.70.270">
    <property type="match status" value="1"/>
</dbReference>
<feature type="domain" description="GGDEF" evidence="4">
    <location>
        <begin position="150"/>
        <end position="278"/>
    </location>
</feature>
<keyword evidence="5" id="KW-0808">Transferase</keyword>